<proteinExistence type="predicted"/>
<dbReference type="EMBL" id="JAKCXM010000455">
    <property type="protein sequence ID" value="KAJ0393862.1"/>
    <property type="molecule type" value="Genomic_DNA"/>
</dbReference>
<protein>
    <recommendedName>
        <fullName evidence="3">DM14 domain-containing protein</fullName>
    </recommendedName>
</protein>
<evidence type="ECO:0000313" key="2">
    <source>
        <dbReference type="Proteomes" id="UP001209570"/>
    </source>
</evidence>
<dbReference type="Proteomes" id="UP001209570">
    <property type="component" value="Unassembled WGS sequence"/>
</dbReference>
<keyword evidence="2" id="KW-1185">Reference proteome</keyword>
<organism evidence="1 2">
    <name type="scientific">Pythium insidiosum</name>
    <name type="common">Pythiosis disease agent</name>
    <dbReference type="NCBI Taxonomy" id="114742"/>
    <lineage>
        <taxon>Eukaryota</taxon>
        <taxon>Sar</taxon>
        <taxon>Stramenopiles</taxon>
        <taxon>Oomycota</taxon>
        <taxon>Peronosporomycetes</taxon>
        <taxon>Pythiales</taxon>
        <taxon>Pythiaceae</taxon>
        <taxon>Pythium</taxon>
    </lineage>
</organism>
<sequence length="426" mass="46814">MLGGDESDEETKILRALNVTGNIESLELSSDDEDEDSGRRVAKRELHAVLSEVQTTQRAGPATDGAARKRVTKEEIHAMKLRAVALKRDGKIREALALFREIKSLEAQPEISEPAAAANQSVSVVASARPPLDAVASMEYGGADEQDVEVTDEDMQNPEYLAQLASLGLAMDRPQASMPTITISALEDEIKSTKLKAVGLKRAGQIADALAELRKVKELEAKLVALKTYAADLDKLRTMRKVPGQDPPPFHIETLQEQVEVERLEIPEDEVHVSINSISGLQSVAGKEVFVKFNLAFPAGSPHEGKTRDEEAEDPHDLNLIISYDVINEEMEKIQGKLPMLSGAAARDLGDRFDSLALKKQLLEIEIETGKLTQEMYTARLHQRIGEDRALIARLLKTGRRPDAARVLHRVKIMEKELASATDESA</sequence>
<comment type="caution">
    <text evidence="1">The sequence shown here is derived from an EMBL/GenBank/DDBJ whole genome shotgun (WGS) entry which is preliminary data.</text>
</comment>
<dbReference type="PANTHER" id="PTHR47553">
    <property type="entry name" value="MYOSIN-11"/>
    <property type="match status" value="1"/>
</dbReference>
<dbReference type="AlphaFoldDB" id="A0AAD5Q378"/>
<name>A0AAD5Q378_PYTIN</name>
<dbReference type="PANTHER" id="PTHR47553:SF1">
    <property type="entry name" value="RING_FYVE_PHD ZINC FINGER SUPERFAMILY PROTEIN"/>
    <property type="match status" value="1"/>
</dbReference>
<accession>A0AAD5Q378</accession>
<reference evidence="1" key="1">
    <citation type="submission" date="2021-12" db="EMBL/GenBank/DDBJ databases">
        <title>Prjna785345.</title>
        <authorList>
            <person name="Rujirawat T."/>
            <person name="Krajaejun T."/>
        </authorList>
    </citation>
    <scope>NUCLEOTIDE SEQUENCE</scope>
    <source>
        <strain evidence="1">Pi057C3</strain>
    </source>
</reference>
<evidence type="ECO:0000313" key="1">
    <source>
        <dbReference type="EMBL" id="KAJ0393862.1"/>
    </source>
</evidence>
<gene>
    <name evidence="1" type="ORF">P43SY_005984</name>
</gene>
<evidence type="ECO:0008006" key="3">
    <source>
        <dbReference type="Google" id="ProtNLM"/>
    </source>
</evidence>